<sequence>MTTRHPKIYNLLLWCSDSGVLLDPRLRIETDSDGRNMRVCSDAVSIPAQTIVVQIPRDSVLSAKSCSFSEFVTLIPHGIGAQFTLALALYGEILRGRLSRWSAYIQSLPQDLVDLPIFWNVETSDTNGIDGAEGLRWLCGTEVERRVGRLSDSQGGILEDMQDYFQTVVIPLIMDHSDFFPHSSPSLQGFYRAYGLVSSRAFLVDAYHGLAMVPIADAFNHVVENHVHLESEYAVCPRCGSLDECTHDRDEASIETGFNFDMATRTSHQIENGIVSEAETSYDMVSTCLIPPRTEIFNTYGETLSNAELLVQYGFILDDTDNDRLTWGVEEFRDFLKLGDATWRQVLVKWQGHLQTESSQHRFVWKESQMVYFNQTRGEDLCLNPDGRISHQLWLLVTLCAIAHVQEPLWEDQSELPDRISDIAELHLSLERVTRHMQDNDDLDNSPGWNPASPEKTSPLAPQYLGIICAVGKTLVEWCRLKKASSGKTQSPDLDLGDILDGLHSGMRRTRMAITILINERSLLDSCQHSWGDFIETIDPSAG</sequence>
<reference evidence="1 2" key="1">
    <citation type="journal article" date="2019" name="Nat. Ecol. Evol.">
        <title>Megaphylogeny resolves global patterns of mushroom evolution.</title>
        <authorList>
            <person name="Varga T."/>
            <person name="Krizsan K."/>
            <person name="Foldi C."/>
            <person name="Dima B."/>
            <person name="Sanchez-Garcia M."/>
            <person name="Sanchez-Ramirez S."/>
            <person name="Szollosi G.J."/>
            <person name="Szarkandi J.G."/>
            <person name="Papp V."/>
            <person name="Albert L."/>
            <person name="Andreopoulos W."/>
            <person name="Angelini C."/>
            <person name="Antonin V."/>
            <person name="Barry K.W."/>
            <person name="Bougher N.L."/>
            <person name="Buchanan P."/>
            <person name="Buyck B."/>
            <person name="Bense V."/>
            <person name="Catcheside P."/>
            <person name="Chovatia M."/>
            <person name="Cooper J."/>
            <person name="Damon W."/>
            <person name="Desjardin D."/>
            <person name="Finy P."/>
            <person name="Geml J."/>
            <person name="Haridas S."/>
            <person name="Hughes K."/>
            <person name="Justo A."/>
            <person name="Karasinski D."/>
            <person name="Kautmanova I."/>
            <person name="Kiss B."/>
            <person name="Kocsube S."/>
            <person name="Kotiranta H."/>
            <person name="LaButti K.M."/>
            <person name="Lechner B.E."/>
            <person name="Liimatainen K."/>
            <person name="Lipzen A."/>
            <person name="Lukacs Z."/>
            <person name="Mihaltcheva S."/>
            <person name="Morgado L.N."/>
            <person name="Niskanen T."/>
            <person name="Noordeloos M.E."/>
            <person name="Ohm R.A."/>
            <person name="Ortiz-Santana B."/>
            <person name="Ovrebo C."/>
            <person name="Racz N."/>
            <person name="Riley R."/>
            <person name="Savchenko A."/>
            <person name="Shiryaev A."/>
            <person name="Soop K."/>
            <person name="Spirin V."/>
            <person name="Szebenyi C."/>
            <person name="Tomsovsky M."/>
            <person name="Tulloss R.E."/>
            <person name="Uehling J."/>
            <person name="Grigoriev I.V."/>
            <person name="Vagvolgyi C."/>
            <person name="Papp T."/>
            <person name="Martin F.M."/>
            <person name="Miettinen O."/>
            <person name="Hibbett D.S."/>
            <person name="Nagy L.G."/>
        </authorList>
    </citation>
    <scope>NUCLEOTIDE SEQUENCE [LARGE SCALE GENOMIC DNA]</scope>
    <source>
        <strain evidence="1 2">NL-1719</strain>
    </source>
</reference>
<evidence type="ECO:0000313" key="1">
    <source>
        <dbReference type="EMBL" id="TFK65610.1"/>
    </source>
</evidence>
<accession>A0ACD3AIW0</accession>
<keyword evidence="2" id="KW-1185">Reference proteome</keyword>
<protein>
    <submittedName>
        <fullName evidence="1">SET domain-containing protein</fullName>
    </submittedName>
</protein>
<name>A0ACD3AIW0_9AGAR</name>
<dbReference type="EMBL" id="ML208430">
    <property type="protein sequence ID" value="TFK65610.1"/>
    <property type="molecule type" value="Genomic_DNA"/>
</dbReference>
<dbReference type="Proteomes" id="UP000308600">
    <property type="component" value="Unassembled WGS sequence"/>
</dbReference>
<gene>
    <name evidence="1" type="ORF">BDN72DRAFT_845285</name>
</gene>
<evidence type="ECO:0000313" key="2">
    <source>
        <dbReference type="Proteomes" id="UP000308600"/>
    </source>
</evidence>
<organism evidence="1 2">
    <name type="scientific">Pluteus cervinus</name>
    <dbReference type="NCBI Taxonomy" id="181527"/>
    <lineage>
        <taxon>Eukaryota</taxon>
        <taxon>Fungi</taxon>
        <taxon>Dikarya</taxon>
        <taxon>Basidiomycota</taxon>
        <taxon>Agaricomycotina</taxon>
        <taxon>Agaricomycetes</taxon>
        <taxon>Agaricomycetidae</taxon>
        <taxon>Agaricales</taxon>
        <taxon>Pluteineae</taxon>
        <taxon>Pluteaceae</taxon>
        <taxon>Pluteus</taxon>
    </lineage>
</organism>
<proteinExistence type="predicted"/>